<dbReference type="GO" id="GO:0047614">
    <property type="term" value="F:aconitate delta-isomerase activity"/>
    <property type="evidence" value="ECO:0007669"/>
    <property type="project" value="UniProtKB-EC"/>
</dbReference>
<dbReference type="InterPro" id="IPR050682">
    <property type="entry name" value="ModA/WtpA"/>
</dbReference>
<dbReference type="RefSeq" id="WP_171095611.1">
    <property type="nucleotide sequence ID" value="NZ_CP053069.1"/>
</dbReference>
<evidence type="ECO:0000313" key="3">
    <source>
        <dbReference type="Proteomes" id="UP000501534"/>
    </source>
</evidence>
<evidence type="ECO:0000313" key="2">
    <source>
        <dbReference type="EMBL" id="QJR12953.1"/>
    </source>
</evidence>
<proteinExistence type="predicted"/>
<evidence type="ECO:0000256" key="1">
    <source>
        <dbReference type="SAM" id="SignalP"/>
    </source>
</evidence>
<dbReference type="PANTHER" id="PTHR30632:SF11">
    <property type="entry name" value="BLR4797 PROTEIN"/>
    <property type="match status" value="1"/>
</dbReference>
<feature type="chain" id="PRO_5027058350" evidence="1">
    <location>
        <begin position="27"/>
        <end position="265"/>
    </location>
</feature>
<dbReference type="Gene3D" id="3.40.190.10">
    <property type="entry name" value="Periplasmic binding protein-like II"/>
    <property type="match status" value="2"/>
</dbReference>
<keyword evidence="1" id="KW-0732">Signal</keyword>
<keyword evidence="3" id="KW-1185">Reference proteome</keyword>
<feature type="signal peptide" evidence="1">
    <location>
        <begin position="1"/>
        <end position="26"/>
    </location>
</feature>
<dbReference type="GO" id="GO:0015689">
    <property type="term" value="P:molybdate ion transport"/>
    <property type="evidence" value="ECO:0007669"/>
    <property type="project" value="TreeGrafter"/>
</dbReference>
<keyword evidence="2" id="KW-0413">Isomerase</keyword>
<protein>
    <submittedName>
        <fullName evidence="2">Aconitate isomerase</fullName>
        <ecNumber evidence="2">5.3.3.7</ecNumber>
    </submittedName>
</protein>
<dbReference type="GO" id="GO:0030973">
    <property type="term" value="F:molybdate ion binding"/>
    <property type="evidence" value="ECO:0007669"/>
    <property type="project" value="TreeGrafter"/>
</dbReference>
<dbReference type="KEGG" id="uru:DSM104443_04047"/>
<dbReference type="SUPFAM" id="SSF53850">
    <property type="entry name" value="Periplasmic binding protein-like II"/>
    <property type="match status" value="1"/>
</dbReference>
<reference evidence="2 3" key="1">
    <citation type="submission" date="2020-04" db="EMBL/GenBank/DDBJ databases">
        <title>Usitatibacter rugosus gen. nov., sp. nov. and Usitatibacter palustris sp. nov., novel members of Usitatibacteraceae fam. nov. within the order Nitrosomonadales isolated from soil.</title>
        <authorList>
            <person name="Huber K.J."/>
            <person name="Neumann-Schaal M."/>
            <person name="Geppert A."/>
            <person name="Luckner M."/>
            <person name="Wanner G."/>
            <person name="Overmann J."/>
        </authorList>
    </citation>
    <scope>NUCLEOTIDE SEQUENCE [LARGE SCALE GENOMIC DNA]</scope>
    <source>
        <strain evidence="2 3">0125_3</strain>
    </source>
</reference>
<dbReference type="EC" id="5.3.3.7" evidence="2"/>
<dbReference type="Proteomes" id="UP000501534">
    <property type="component" value="Chromosome"/>
</dbReference>
<accession>A0A6M4H2L2</accession>
<dbReference type="EMBL" id="CP053069">
    <property type="protein sequence ID" value="QJR12953.1"/>
    <property type="molecule type" value="Genomic_DNA"/>
</dbReference>
<sequence>MKAGSLARWVSTLALAALLAAQGASAAEVRVMISAGFYGAYSELAPAFEKASGHKLVTTRGPSMGDSPEAIPARIGRGEGVDVVIMDGKAIDDLAKKGQVQGDTKVAFARSQIGMVVKAGAAKPDISTVDAFKKTLLSAKSIAYSDSSSGTYLSTVLFQQLGVWEQIQSKSRKVRGPPSGEPVAAVVARGEAEIGFQQVSELMHVPGIDLVGPIPSELQSRVAFSGVLANSVENADASRALIKFLSSPEAAAAITKAGLAPMSGQ</sequence>
<dbReference type="Pfam" id="PF13531">
    <property type="entry name" value="SBP_bac_11"/>
    <property type="match status" value="1"/>
</dbReference>
<dbReference type="AlphaFoldDB" id="A0A6M4H2L2"/>
<dbReference type="PANTHER" id="PTHR30632">
    <property type="entry name" value="MOLYBDATE-BINDING PERIPLASMIC PROTEIN"/>
    <property type="match status" value="1"/>
</dbReference>
<gene>
    <name evidence="2" type="primary">ais</name>
    <name evidence="2" type="ORF">DSM104443_04047</name>
</gene>
<organism evidence="2 3">
    <name type="scientific">Usitatibacter rugosus</name>
    <dbReference type="NCBI Taxonomy" id="2732067"/>
    <lineage>
        <taxon>Bacteria</taxon>
        <taxon>Pseudomonadati</taxon>
        <taxon>Pseudomonadota</taxon>
        <taxon>Betaproteobacteria</taxon>
        <taxon>Nitrosomonadales</taxon>
        <taxon>Usitatibacteraceae</taxon>
        <taxon>Usitatibacter</taxon>
    </lineage>
</organism>
<name>A0A6M4H2L2_9PROT</name>